<evidence type="ECO:0000256" key="5">
    <source>
        <dbReference type="ARBA" id="ARBA00022741"/>
    </source>
</evidence>
<comment type="caution">
    <text evidence="14">The sequence shown here is derived from an EMBL/GenBank/DDBJ whole genome shotgun (WGS) entry which is preliminary data.</text>
</comment>
<accession>A0A4S4BET2</accession>
<keyword evidence="5" id="KW-0547">Nucleotide-binding</keyword>
<dbReference type="SMART" id="SM00100">
    <property type="entry name" value="cNMP"/>
    <property type="match status" value="1"/>
</dbReference>
<keyword evidence="8 10" id="KW-0472">Membrane</keyword>
<keyword evidence="9" id="KW-0010">Activator</keyword>
<dbReference type="InterPro" id="IPR014710">
    <property type="entry name" value="RmlC-like_jellyroll"/>
</dbReference>
<dbReference type="InterPro" id="IPR011527">
    <property type="entry name" value="ABC1_TM_dom"/>
</dbReference>
<keyword evidence="2" id="KW-0813">Transport</keyword>
<reference evidence="14 15" key="1">
    <citation type="submission" date="2019-04" db="EMBL/GenBank/DDBJ databases">
        <title>Cohnella sp. nov. isolated from preserved vegetables.</title>
        <authorList>
            <person name="Lin S.-Y."/>
            <person name="Hung M.-H."/>
            <person name="Young C.-C."/>
        </authorList>
    </citation>
    <scope>NUCLEOTIDE SEQUENCE [LARGE SCALE GENOMIC DNA]</scope>
    <source>
        <strain evidence="14 15">CC-MHH1044</strain>
    </source>
</reference>
<organism evidence="14 15">
    <name type="scientific">Cohnella fermenti</name>
    <dbReference type="NCBI Taxonomy" id="2565925"/>
    <lineage>
        <taxon>Bacteria</taxon>
        <taxon>Bacillati</taxon>
        <taxon>Bacillota</taxon>
        <taxon>Bacilli</taxon>
        <taxon>Bacillales</taxon>
        <taxon>Paenibacillaceae</taxon>
        <taxon>Cohnella</taxon>
    </lineage>
</organism>
<dbReference type="Pfam" id="PF00664">
    <property type="entry name" value="ABC_membrane"/>
    <property type="match status" value="1"/>
</dbReference>
<dbReference type="Gene3D" id="3.40.50.300">
    <property type="entry name" value="P-loop containing nucleotide triphosphate hydrolases"/>
    <property type="match status" value="1"/>
</dbReference>
<dbReference type="SMART" id="SM00382">
    <property type="entry name" value="AAA"/>
    <property type="match status" value="1"/>
</dbReference>
<dbReference type="GO" id="GO:0015421">
    <property type="term" value="F:ABC-type oligopeptide transporter activity"/>
    <property type="evidence" value="ECO:0007669"/>
    <property type="project" value="TreeGrafter"/>
</dbReference>
<dbReference type="SUPFAM" id="SSF90123">
    <property type="entry name" value="ABC transporter transmembrane region"/>
    <property type="match status" value="1"/>
</dbReference>
<dbReference type="PROSITE" id="PS50929">
    <property type="entry name" value="ABC_TM1F"/>
    <property type="match status" value="1"/>
</dbReference>
<keyword evidence="3" id="KW-1003">Cell membrane</keyword>
<feature type="transmembrane region" description="Helical" evidence="10">
    <location>
        <begin position="64"/>
        <end position="82"/>
    </location>
</feature>
<evidence type="ECO:0000256" key="10">
    <source>
        <dbReference type="SAM" id="Phobius"/>
    </source>
</evidence>
<dbReference type="PRINTS" id="PR00103">
    <property type="entry name" value="CAMPKINASE"/>
</dbReference>
<dbReference type="GO" id="GO:0016887">
    <property type="term" value="F:ATP hydrolysis activity"/>
    <property type="evidence" value="ECO:0007669"/>
    <property type="project" value="InterPro"/>
</dbReference>
<keyword evidence="7 10" id="KW-1133">Transmembrane helix</keyword>
<feature type="transmembrane region" description="Helical" evidence="10">
    <location>
        <begin position="255"/>
        <end position="276"/>
    </location>
</feature>
<keyword evidence="6 14" id="KW-0067">ATP-binding</keyword>
<dbReference type="PANTHER" id="PTHR43394:SF1">
    <property type="entry name" value="ATP-BINDING CASSETTE SUB-FAMILY B MEMBER 10, MITOCHONDRIAL"/>
    <property type="match status" value="1"/>
</dbReference>
<name>A0A4S4BET2_9BACL</name>
<dbReference type="OrthoDB" id="9804259at2"/>
<dbReference type="SUPFAM" id="SSF52540">
    <property type="entry name" value="P-loop containing nucleoside triphosphate hydrolases"/>
    <property type="match status" value="1"/>
</dbReference>
<feature type="transmembrane region" description="Helical" evidence="10">
    <location>
        <begin position="168"/>
        <end position="186"/>
    </location>
</feature>
<dbReference type="InterPro" id="IPR017871">
    <property type="entry name" value="ABC_transporter-like_CS"/>
</dbReference>
<evidence type="ECO:0000256" key="7">
    <source>
        <dbReference type="ARBA" id="ARBA00022989"/>
    </source>
</evidence>
<keyword evidence="4 10" id="KW-0812">Transmembrane</keyword>
<dbReference type="SUPFAM" id="SSF51206">
    <property type="entry name" value="cAMP-binding domain-like"/>
    <property type="match status" value="1"/>
</dbReference>
<feature type="domain" description="Cyclic nucleotide-binding" evidence="11">
    <location>
        <begin position="604"/>
        <end position="724"/>
    </location>
</feature>
<comment type="subcellular location">
    <subcellularLocation>
        <location evidence="1">Cell membrane</location>
        <topology evidence="1">Multi-pass membrane protein</topology>
    </subcellularLocation>
</comment>
<dbReference type="PROSITE" id="PS00889">
    <property type="entry name" value="CNMP_BINDING_2"/>
    <property type="match status" value="1"/>
</dbReference>
<dbReference type="Proteomes" id="UP000310636">
    <property type="component" value="Unassembled WGS sequence"/>
</dbReference>
<dbReference type="Gene3D" id="2.60.120.10">
    <property type="entry name" value="Jelly Rolls"/>
    <property type="match status" value="1"/>
</dbReference>
<sequence length="726" mass="79919">MRDRAGGGTGLSGLRITFRYIKPYYGLLILYALCVLVEVAYAAASPISLKYLIDKAFLPKDWEVFWIVIAVVAIGGIFNIFAGMLGDYSTAKVGGEAIRRYRTDLFVHLQKQSMPFYQKYRIGDLATRFSADMSSVERLITSVYPFLFRESINVVISLSLLFALEWKLTLAVLAGAALMIYSPRIVQGRAETANVRYKEEQESFANAIDEIAKGHKAIINLHQQRRLRERAEEQIRRLFTFGLSMRMANSLMERLPTTALLVLNGTMLAFGGYLIFEDQMTIGDFTAFLTLFMAVGQAGTNLTQLLPIAIDANVSFRRIGELLAEKPSVEEAANPAELPAAAGTVRMKDVTFGYSPDSRQLKEVNLSIEPGSYVAFVGASGSGKSTALQLLARFYDPAAGAVTIGGLDLRAVSEASLRTYASMVTQDTFLFNSTIRDNLLLGNEDISEERMRGAARSAQVDSVIAAWPQGYETPVRQEGASLSGGERQRLALARALLRDPQLLLLDEATAALDPSSEADINDVIERMRGSRTVVSVTHRLGSAVHADRIYVFRQGEVIESGSHSQLLKLGGAYRELWEKQQGFRFSSDGLHASVEADRLGKLAIFAGIEPELLAGIASLFSTYPCREGETVVKQGEEGNHFYIIARGKFEILKSDGAEEEKRVAVLQDGDCFGEIALLRGVPRTATVRALTPSIVLAIHREEFRKLTHEHPQVLATLEATLATRMN</sequence>
<evidence type="ECO:0000256" key="9">
    <source>
        <dbReference type="ARBA" id="ARBA00023159"/>
    </source>
</evidence>
<evidence type="ECO:0000256" key="4">
    <source>
        <dbReference type="ARBA" id="ARBA00022692"/>
    </source>
</evidence>
<dbReference type="GO" id="GO:0005886">
    <property type="term" value="C:plasma membrane"/>
    <property type="evidence" value="ECO:0007669"/>
    <property type="project" value="UniProtKB-SubCell"/>
</dbReference>
<dbReference type="EMBL" id="SSOB01000073">
    <property type="protein sequence ID" value="THF72710.1"/>
    <property type="molecule type" value="Genomic_DNA"/>
</dbReference>
<dbReference type="GO" id="GO:0005524">
    <property type="term" value="F:ATP binding"/>
    <property type="evidence" value="ECO:0007669"/>
    <property type="project" value="UniProtKB-KW"/>
</dbReference>
<evidence type="ECO:0000256" key="2">
    <source>
        <dbReference type="ARBA" id="ARBA00022448"/>
    </source>
</evidence>
<dbReference type="InterPro" id="IPR027417">
    <property type="entry name" value="P-loop_NTPase"/>
</dbReference>
<dbReference type="InterPro" id="IPR036640">
    <property type="entry name" value="ABC1_TM_sf"/>
</dbReference>
<evidence type="ECO:0000259" key="12">
    <source>
        <dbReference type="PROSITE" id="PS50893"/>
    </source>
</evidence>
<evidence type="ECO:0000256" key="6">
    <source>
        <dbReference type="ARBA" id="ARBA00022840"/>
    </source>
</evidence>
<gene>
    <name evidence="14" type="ORF">E6C55_32205</name>
</gene>
<dbReference type="InterPro" id="IPR000595">
    <property type="entry name" value="cNMP-bd_dom"/>
</dbReference>
<dbReference type="PROSITE" id="PS00211">
    <property type="entry name" value="ABC_TRANSPORTER_1"/>
    <property type="match status" value="1"/>
</dbReference>
<dbReference type="CDD" id="cd00038">
    <property type="entry name" value="CAP_ED"/>
    <property type="match status" value="1"/>
</dbReference>
<protein>
    <submittedName>
        <fullName evidence="14">ATP-binding cassette domain-containing protein</fullName>
    </submittedName>
</protein>
<dbReference type="PROSITE" id="PS50893">
    <property type="entry name" value="ABC_TRANSPORTER_2"/>
    <property type="match status" value="1"/>
</dbReference>
<evidence type="ECO:0000259" key="11">
    <source>
        <dbReference type="PROSITE" id="PS50042"/>
    </source>
</evidence>
<evidence type="ECO:0000313" key="14">
    <source>
        <dbReference type="EMBL" id="THF72710.1"/>
    </source>
</evidence>
<evidence type="ECO:0000259" key="13">
    <source>
        <dbReference type="PROSITE" id="PS50929"/>
    </source>
</evidence>
<dbReference type="InterPro" id="IPR039421">
    <property type="entry name" value="Type_1_exporter"/>
</dbReference>
<dbReference type="PROSITE" id="PS50042">
    <property type="entry name" value="CNMP_BINDING_3"/>
    <property type="match status" value="1"/>
</dbReference>
<dbReference type="InterPro" id="IPR018488">
    <property type="entry name" value="cNMP-bd_CS"/>
</dbReference>
<dbReference type="InterPro" id="IPR018490">
    <property type="entry name" value="cNMP-bd_dom_sf"/>
</dbReference>
<dbReference type="AlphaFoldDB" id="A0A4S4BET2"/>
<keyword evidence="15" id="KW-1185">Reference proteome</keyword>
<evidence type="ECO:0000256" key="8">
    <source>
        <dbReference type="ARBA" id="ARBA00023136"/>
    </source>
</evidence>
<feature type="transmembrane region" description="Helical" evidence="10">
    <location>
        <begin position="24"/>
        <end position="44"/>
    </location>
</feature>
<dbReference type="InterPro" id="IPR003439">
    <property type="entry name" value="ABC_transporter-like_ATP-bd"/>
</dbReference>
<dbReference type="Pfam" id="PF00027">
    <property type="entry name" value="cNMP_binding"/>
    <property type="match status" value="1"/>
</dbReference>
<evidence type="ECO:0000256" key="1">
    <source>
        <dbReference type="ARBA" id="ARBA00004651"/>
    </source>
</evidence>
<dbReference type="Gene3D" id="1.20.1560.10">
    <property type="entry name" value="ABC transporter type 1, transmembrane domain"/>
    <property type="match status" value="1"/>
</dbReference>
<dbReference type="CDD" id="cd07346">
    <property type="entry name" value="ABC_6TM_exporters"/>
    <property type="match status" value="1"/>
</dbReference>
<feature type="domain" description="ABC transporter" evidence="12">
    <location>
        <begin position="345"/>
        <end position="579"/>
    </location>
</feature>
<proteinExistence type="predicted"/>
<dbReference type="Pfam" id="PF00005">
    <property type="entry name" value="ABC_tran"/>
    <property type="match status" value="1"/>
</dbReference>
<dbReference type="PROSITE" id="PS00888">
    <property type="entry name" value="CNMP_BINDING_1"/>
    <property type="match status" value="1"/>
</dbReference>
<feature type="domain" description="ABC transmembrane type-1" evidence="13">
    <location>
        <begin position="29"/>
        <end position="311"/>
    </location>
</feature>
<dbReference type="PANTHER" id="PTHR43394">
    <property type="entry name" value="ATP-DEPENDENT PERMEASE MDL1, MITOCHONDRIAL"/>
    <property type="match status" value="1"/>
</dbReference>
<dbReference type="InterPro" id="IPR003593">
    <property type="entry name" value="AAA+_ATPase"/>
</dbReference>
<evidence type="ECO:0000256" key="3">
    <source>
        <dbReference type="ARBA" id="ARBA00022475"/>
    </source>
</evidence>
<dbReference type="FunFam" id="3.40.50.300:FF:000221">
    <property type="entry name" value="Multidrug ABC transporter ATP-binding protein"/>
    <property type="match status" value="1"/>
</dbReference>
<evidence type="ECO:0000313" key="15">
    <source>
        <dbReference type="Proteomes" id="UP000310636"/>
    </source>
</evidence>